<organism evidence="7 8">
    <name type="scientific">Paenibacillus filicis</name>
    <dbReference type="NCBI Taxonomy" id="669464"/>
    <lineage>
        <taxon>Bacteria</taxon>
        <taxon>Bacillati</taxon>
        <taxon>Bacillota</taxon>
        <taxon>Bacilli</taxon>
        <taxon>Bacillales</taxon>
        <taxon>Paenibacillaceae</taxon>
        <taxon>Paenibacillus</taxon>
    </lineage>
</organism>
<evidence type="ECO:0000313" key="8">
    <source>
        <dbReference type="Proteomes" id="UP001469365"/>
    </source>
</evidence>
<evidence type="ECO:0000256" key="2">
    <source>
        <dbReference type="ARBA" id="ARBA00023015"/>
    </source>
</evidence>
<feature type="domain" description="RNA polymerase sigma factor 70 region 4 type 2" evidence="6">
    <location>
        <begin position="118"/>
        <end position="169"/>
    </location>
</feature>
<feature type="domain" description="RNA polymerase sigma-70 region 2" evidence="5">
    <location>
        <begin position="23"/>
        <end position="88"/>
    </location>
</feature>
<accession>A0ABU9DRW4</accession>
<dbReference type="InterPro" id="IPR013325">
    <property type="entry name" value="RNA_pol_sigma_r2"/>
</dbReference>
<dbReference type="PANTHER" id="PTHR43133">
    <property type="entry name" value="RNA POLYMERASE ECF-TYPE SIGMA FACTO"/>
    <property type="match status" value="1"/>
</dbReference>
<dbReference type="SUPFAM" id="SSF88659">
    <property type="entry name" value="Sigma3 and sigma4 domains of RNA polymerase sigma factors"/>
    <property type="match status" value="1"/>
</dbReference>
<evidence type="ECO:0000256" key="3">
    <source>
        <dbReference type="ARBA" id="ARBA00023082"/>
    </source>
</evidence>
<name>A0ABU9DRW4_9BACL</name>
<sequence>MAFEYLKSLASGMDKNEILSELMLAYGSDVWNYAFFLTRSSSMADDISQDVFVKVYERIFSFRGEASVRTWLLTITRNTVRDHWRSAWFRRVVPFAAPRREGRVASAETQAIEFLEEQEVWQTVLALPPKLREVLLLHVHHRLSYAEIAALLGITEGTVKSRLSRARAKVSQQLAAEGRE</sequence>
<dbReference type="CDD" id="cd06171">
    <property type="entry name" value="Sigma70_r4"/>
    <property type="match status" value="1"/>
</dbReference>
<dbReference type="Pfam" id="PF08281">
    <property type="entry name" value="Sigma70_r4_2"/>
    <property type="match status" value="1"/>
</dbReference>
<keyword evidence="4" id="KW-0804">Transcription</keyword>
<dbReference type="PANTHER" id="PTHR43133:SF46">
    <property type="entry name" value="RNA POLYMERASE SIGMA-70 FACTOR ECF SUBFAMILY"/>
    <property type="match status" value="1"/>
</dbReference>
<dbReference type="SUPFAM" id="SSF88946">
    <property type="entry name" value="Sigma2 domain of RNA polymerase sigma factors"/>
    <property type="match status" value="1"/>
</dbReference>
<dbReference type="Proteomes" id="UP001469365">
    <property type="component" value="Unassembled WGS sequence"/>
</dbReference>
<proteinExistence type="inferred from homology"/>
<dbReference type="EMBL" id="JBBPCC010000017">
    <property type="protein sequence ID" value="MEK8130917.1"/>
    <property type="molecule type" value="Genomic_DNA"/>
</dbReference>
<gene>
    <name evidence="7" type="ORF">WMW72_23710</name>
</gene>
<dbReference type="NCBIfam" id="TIGR02937">
    <property type="entry name" value="sigma70-ECF"/>
    <property type="match status" value="1"/>
</dbReference>
<dbReference type="Gene3D" id="1.10.10.10">
    <property type="entry name" value="Winged helix-like DNA-binding domain superfamily/Winged helix DNA-binding domain"/>
    <property type="match status" value="1"/>
</dbReference>
<comment type="similarity">
    <text evidence="1">Belongs to the sigma-70 factor family. ECF subfamily.</text>
</comment>
<dbReference type="InterPro" id="IPR014284">
    <property type="entry name" value="RNA_pol_sigma-70_dom"/>
</dbReference>
<dbReference type="InterPro" id="IPR013249">
    <property type="entry name" value="RNA_pol_sigma70_r4_t2"/>
</dbReference>
<evidence type="ECO:0000259" key="5">
    <source>
        <dbReference type="Pfam" id="PF04542"/>
    </source>
</evidence>
<comment type="caution">
    <text evidence="7">The sequence shown here is derived from an EMBL/GenBank/DDBJ whole genome shotgun (WGS) entry which is preliminary data.</text>
</comment>
<evidence type="ECO:0000256" key="4">
    <source>
        <dbReference type="ARBA" id="ARBA00023163"/>
    </source>
</evidence>
<evidence type="ECO:0000256" key="1">
    <source>
        <dbReference type="ARBA" id="ARBA00010641"/>
    </source>
</evidence>
<dbReference type="InterPro" id="IPR013324">
    <property type="entry name" value="RNA_pol_sigma_r3/r4-like"/>
</dbReference>
<keyword evidence="3" id="KW-0731">Sigma factor</keyword>
<dbReference type="InterPro" id="IPR039425">
    <property type="entry name" value="RNA_pol_sigma-70-like"/>
</dbReference>
<protein>
    <submittedName>
        <fullName evidence="7">RNA polymerase sigma factor</fullName>
    </submittedName>
</protein>
<dbReference type="InterPro" id="IPR036388">
    <property type="entry name" value="WH-like_DNA-bd_sf"/>
</dbReference>
<keyword evidence="2" id="KW-0805">Transcription regulation</keyword>
<dbReference type="RefSeq" id="WP_341418056.1">
    <property type="nucleotide sequence ID" value="NZ_JBBPCC010000017.1"/>
</dbReference>
<dbReference type="InterPro" id="IPR007627">
    <property type="entry name" value="RNA_pol_sigma70_r2"/>
</dbReference>
<evidence type="ECO:0000259" key="6">
    <source>
        <dbReference type="Pfam" id="PF08281"/>
    </source>
</evidence>
<dbReference type="Gene3D" id="1.10.1740.10">
    <property type="match status" value="1"/>
</dbReference>
<keyword evidence="8" id="KW-1185">Reference proteome</keyword>
<evidence type="ECO:0000313" key="7">
    <source>
        <dbReference type="EMBL" id="MEK8130917.1"/>
    </source>
</evidence>
<dbReference type="Pfam" id="PF04542">
    <property type="entry name" value="Sigma70_r2"/>
    <property type="match status" value="1"/>
</dbReference>
<reference evidence="7 8" key="1">
    <citation type="submission" date="2024-04" db="EMBL/GenBank/DDBJ databases">
        <title>draft genome sequnece of Paenibacillus filicis.</title>
        <authorList>
            <person name="Kim D.-U."/>
        </authorList>
    </citation>
    <scope>NUCLEOTIDE SEQUENCE [LARGE SCALE GENOMIC DNA]</scope>
    <source>
        <strain evidence="7 8">KACC14197</strain>
    </source>
</reference>